<dbReference type="Proteomes" id="UP000295455">
    <property type="component" value="Unassembled WGS sequence"/>
</dbReference>
<evidence type="ECO:0000256" key="3">
    <source>
        <dbReference type="ARBA" id="ARBA00022723"/>
    </source>
</evidence>
<dbReference type="GO" id="GO:0005737">
    <property type="term" value="C:cytoplasm"/>
    <property type="evidence" value="ECO:0007669"/>
    <property type="project" value="TreeGrafter"/>
</dbReference>
<organism evidence="7 8">
    <name type="scientific">Mariniflexile fucanivorans</name>
    <dbReference type="NCBI Taxonomy" id="264023"/>
    <lineage>
        <taxon>Bacteria</taxon>
        <taxon>Pseudomonadati</taxon>
        <taxon>Bacteroidota</taxon>
        <taxon>Flavobacteriia</taxon>
        <taxon>Flavobacteriales</taxon>
        <taxon>Flavobacteriaceae</taxon>
        <taxon>Mariniflexile</taxon>
    </lineage>
</organism>
<evidence type="ECO:0000313" key="7">
    <source>
        <dbReference type="EMBL" id="TCL66950.1"/>
    </source>
</evidence>
<dbReference type="AlphaFoldDB" id="A0A4R1RM47"/>
<comment type="caution">
    <text evidence="7">The sequence shown here is derived from an EMBL/GenBank/DDBJ whole genome shotgun (WGS) entry which is preliminary data.</text>
</comment>
<evidence type="ECO:0000313" key="8">
    <source>
        <dbReference type="Proteomes" id="UP000295455"/>
    </source>
</evidence>
<keyword evidence="5" id="KW-0170">Cobalt</keyword>
<dbReference type="EMBL" id="SLUP01000003">
    <property type="protein sequence ID" value="TCL66950.1"/>
    <property type="molecule type" value="Genomic_DNA"/>
</dbReference>
<keyword evidence="3" id="KW-0479">Metal-binding</keyword>
<accession>A0A4R1RM47</accession>
<comment type="cofactor">
    <cofactor evidence="1">
        <name>adenosylcob(III)alamin</name>
        <dbReference type="ChEBI" id="CHEBI:18408"/>
    </cofactor>
</comment>
<dbReference type="InterPro" id="IPR036724">
    <property type="entry name" value="Cobalamin-bd_sf"/>
</dbReference>
<proteinExistence type="predicted"/>
<evidence type="ECO:0000256" key="1">
    <source>
        <dbReference type="ARBA" id="ARBA00001922"/>
    </source>
</evidence>
<dbReference type="InterPro" id="IPR006158">
    <property type="entry name" value="Cobalamin-bd"/>
</dbReference>
<dbReference type="PANTHER" id="PTHR48101:SF4">
    <property type="entry name" value="METHYLMALONYL-COA MUTASE, MITOCHONDRIAL"/>
    <property type="match status" value="1"/>
</dbReference>
<protein>
    <submittedName>
        <fullName evidence="7">Methylmalonyl-CoA mutase cobalamin-binding domain/chain</fullName>
    </submittedName>
</protein>
<evidence type="ECO:0000256" key="4">
    <source>
        <dbReference type="ARBA" id="ARBA00023235"/>
    </source>
</evidence>
<keyword evidence="2" id="KW-0846">Cobalamin</keyword>
<sequence length="156" mass="17362">MYNKEIKDDASLKKAQELADIFAEQEGRRPRIMIAEMGKASHDHGTKILATGFADVGFDVDIGSLFQTAKEVAKQAIENDVHVLGISVQIIDYKTLVPQIIEELKKYGCDYIMVIVCGVIPKQDYPFLLNVGTTCIFDPDTKISDTAIEILEILIE</sequence>
<dbReference type="PROSITE" id="PS51332">
    <property type="entry name" value="B12_BINDING"/>
    <property type="match status" value="1"/>
</dbReference>
<dbReference type="GO" id="GO:0031419">
    <property type="term" value="F:cobalamin binding"/>
    <property type="evidence" value="ECO:0007669"/>
    <property type="project" value="UniProtKB-KW"/>
</dbReference>
<dbReference type="GO" id="GO:0004494">
    <property type="term" value="F:methylmalonyl-CoA mutase activity"/>
    <property type="evidence" value="ECO:0007669"/>
    <property type="project" value="TreeGrafter"/>
</dbReference>
<evidence type="ECO:0000256" key="2">
    <source>
        <dbReference type="ARBA" id="ARBA00022628"/>
    </source>
</evidence>
<reference evidence="7 8" key="1">
    <citation type="submission" date="2019-03" db="EMBL/GenBank/DDBJ databases">
        <title>Genomic Encyclopedia of Type Strains, Phase IV (KMG-IV): sequencing the most valuable type-strain genomes for metagenomic binning, comparative biology and taxonomic classification.</title>
        <authorList>
            <person name="Goeker M."/>
        </authorList>
    </citation>
    <scope>NUCLEOTIDE SEQUENCE [LARGE SCALE GENOMIC DNA]</scope>
    <source>
        <strain evidence="7 8">DSM 18792</strain>
    </source>
</reference>
<gene>
    <name evidence="7" type="ORF">EV196_103371</name>
</gene>
<dbReference type="NCBIfam" id="TIGR00640">
    <property type="entry name" value="acid_CoA_mut_C"/>
    <property type="match status" value="1"/>
</dbReference>
<dbReference type="InterPro" id="IPR006159">
    <property type="entry name" value="Acid_CoA_mut_C"/>
</dbReference>
<evidence type="ECO:0000256" key="5">
    <source>
        <dbReference type="ARBA" id="ARBA00023285"/>
    </source>
</evidence>
<dbReference type="SUPFAM" id="SSF52242">
    <property type="entry name" value="Cobalamin (vitamin B12)-binding domain"/>
    <property type="match status" value="1"/>
</dbReference>
<name>A0A4R1RM47_9FLAO</name>
<dbReference type="PANTHER" id="PTHR48101">
    <property type="entry name" value="METHYLMALONYL-COA MUTASE, MITOCHONDRIAL-RELATED"/>
    <property type="match status" value="1"/>
</dbReference>
<keyword evidence="8" id="KW-1185">Reference proteome</keyword>
<dbReference type="GO" id="GO:0019678">
    <property type="term" value="P:propionate metabolic process, methylmalonyl pathway"/>
    <property type="evidence" value="ECO:0007669"/>
    <property type="project" value="TreeGrafter"/>
</dbReference>
<feature type="domain" description="B12-binding" evidence="6">
    <location>
        <begin position="29"/>
        <end position="156"/>
    </location>
</feature>
<dbReference type="Gene3D" id="3.40.50.280">
    <property type="entry name" value="Cobalamin-binding domain"/>
    <property type="match status" value="1"/>
</dbReference>
<evidence type="ECO:0000259" key="6">
    <source>
        <dbReference type="PROSITE" id="PS51332"/>
    </source>
</evidence>
<dbReference type="GO" id="GO:0046872">
    <property type="term" value="F:metal ion binding"/>
    <property type="evidence" value="ECO:0007669"/>
    <property type="project" value="UniProtKB-KW"/>
</dbReference>
<keyword evidence="4" id="KW-0413">Isomerase</keyword>
<dbReference type="Pfam" id="PF02310">
    <property type="entry name" value="B12-binding"/>
    <property type="match status" value="1"/>
</dbReference>